<comment type="function">
    <text evidence="9 10">Catalyzes hydrolysis of the D-alanyl-D-alanine dipeptide.</text>
</comment>
<sequence length="227" mass="26015">MEKHLIRYLALLALMTYSLLTQADSLPPEFVYLDEHIPNLRLEMNYASSQNFIGKPIPGYIKPRAILTRQAAQALAKVQQELAKFGLGLKIHDAYRPQQAVDEFSRWANDPSDNKMKYRYYPSIDKARLFELGYIAARSGHSRGSTVDLTLVTLSDGENLDMGGIYDFFGPESSPDATEPTASQRGHRLLLQLIMTKYGFKPYPQEWWHFTLVNEPFPDTYFNFPVQ</sequence>
<feature type="site" description="Transition state stabilizer" evidence="9">
    <location>
        <position position="96"/>
    </location>
</feature>
<comment type="catalytic activity">
    <reaction evidence="1 9 10">
        <text>D-alanyl-D-alanine + H2O = 2 D-alanine</text>
        <dbReference type="Rhea" id="RHEA:20661"/>
        <dbReference type="ChEBI" id="CHEBI:15377"/>
        <dbReference type="ChEBI" id="CHEBI:57416"/>
        <dbReference type="ChEBI" id="CHEBI:57822"/>
        <dbReference type="EC" id="3.4.13.22"/>
    </reaction>
</comment>
<dbReference type="InterPro" id="IPR009045">
    <property type="entry name" value="Zn_M74/Hedgehog-like"/>
</dbReference>
<proteinExistence type="inferred from homology"/>
<evidence type="ECO:0000256" key="9">
    <source>
        <dbReference type="HAMAP-Rule" id="MF_01924"/>
    </source>
</evidence>
<feature type="binding site" evidence="9">
    <location>
        <position position="148"/>
    </location>
    <ligand>
        <name>Zn(2+)</name>
        <dbReference type="ChEBI" id="CHEBI:29105"/>
        <note>catalytic</note>
    </ligand>
</feature>
<evidence type="ECO:0000313" key="13">
    <source>
        <dbReference type="Proteomes" id="UP000033684"/>
    </source>
</evidence>
<dbReference type="PIRSF" id="PIRSF026671">
    <property type="entry name" value="AA_dipeptidase"/>
    <property type="match status" value="1"/>
</dbReference>
<keyword evidence="5 9" id="KW-0862">Zinc</keyword>
<evidence type="ECO:0000256" key="2">
    <source>
        <dbReference type="ARBA" id="ARBA00022670"/>
    </source>
</evidence>
<comment type="cofactor">
    <cofactor evidence="9">
        <name>Zn(2+)</name>
        <dbReference type="ChEBI" id="CHEBI:29105"/>
    </cofactor>
    <text evidence="9">Binds 1 zinc ion per subunit.</text>
</comment>
<keyword evidence="4 9" id="KW-0378">Hydrolase</keyword>
<dbReference type="CDD" id="cd14817">
    <property type="entry name" value="D-Ala-D-Ala_dipeptidase_VanX"/>
    <property type="match status" value="1"/>
</dbReference>
<keyword evidence="7 9" id="KW-0482">Metalloprotease</keyword>
<comment type="caution">
    <text evidence="12">The sequence shown here is derived from an EMBL/GenBank/DDBJ whole genome shotgun (WGS) entry which is preliminary data.</text>
</comment>
<dbReference type="AlphaFoldDB" id="A0A0F3ILG0"/>
<dbReference type="GO" id="GO:0008270">
    <property type="term" value="F:zinc ion binding"/>
    <property type="evidence" value="ECO:0007669"/>
    <property type="project" value="UniProtKB-UniRule"/>
</dbReference>
<dbReference type="Gene3D" id="3.30.1380.10">
    <property type="match status" value="1"/>
</dbReference>
<evidence type="ECO:0000256" key="11">
    <source>
        <dbReference type="SAM" id="SignalP"/>
    </source>
</evidence>
<reference evidence="13" key="1">
    <citation type="submission" date="2015-03" db="EMBL/GenBank/DDBJ databases">
        <title>Draft genome sequence of a novel methanotroph (Sn10-6) isolated from flooded ricefield rhizosphere in India.</title>
        <authorList>
            <person name="Pandit P.S."/>
            <person name="Pore S.D."/>
            <person name="Arora P."/>
            <person name="Kapse N.G."/>
            <person name="Dhakephalkar P.K."/>
            <person name="Rahalkar M.C."/>
        </authorList>
    </citation>
    <scope>NUCLEOTIDE SEQUENCE [LARGE SCALE GENOMIC DNA]</scope>
    <source>
        <strain evidence="13">Sn10-6</strain>
    </source>
</reference>
<evidence type="ECO:0000256" key="6">
    <source>
        <dbReference type="ARBA" id="ARBA00022997"/>
    </source>
</evidence>
<dbReference type="GO" id="GO:0006508">
    <property type="term" value="P:proteolysis"/>
    <property type="evidence" value="ECO:0007669"/>
    <property type="project" value="UniProtKB-KW"/>
</dbReference>
<dbReference type="SUPFAM" id="SSF55166">
    <property type="entry name" value="Hedgehog/DD-peptidase"/>
    <property type="match status" value="1"/>
</dbReference>
<evidence type="ECO:0000256" key="8">
    <source>
        <dbReference type="ARBA" id="ARBA00023316"/>
    </source>
</evidence>
<protein>
    <recommendedName>
        <fullName evidence="9 10">D-alanyl-D-alanine dipeptidase</fullName>
        <shortName evidence="9 10">D-Ala-D-Ala dipeptidase</shortName>
        <ecNumber evidence="9 10">3.4.13.22</ecNumber>
    </recommendedName>
</protein>
<dbReference type="HAMAP" id="MF_01924">
    <property type="entry name" value="A_A_dipeptidase"/>
    <property type="match status" value="1"/>
</dbReference>
<keyword evidence="6 9" id="KW-0224">Dipeptidase</keyword>
<dbReference type="Pfam" id="PF01427">
    <property type="entry name" value="Peptidase_M15"/>
    <property type="match status" value="1"/>
</dbReference>
<organism evidence="12 13">
    <name type="scientific">Methylocucumis oryzae</name>
    <dbReference type="NCBI Taxonomy" id="1632867"/>
    <lineage>
        <taxon>Bacteria</taxon>
        <taxon>Pseudomonadati</taxon>
        <taxon>Pseudomonadota</taxon>
        <taxon>Gammaproteobacteria</taxon>
        <taxon>Methylococcales</taxon>
        <taxon>Methylococcaceae</taxon>
        <taxon>Methylocucumis</taxon>
    </lineage>
</organism>
<feature type="binding site" evidence="9">
    <location>
        <position position="209"/>
    </location>
    <ligand>
        <name>Zn(2+)</name>
        <dbReference type="ChEBI" id="CHEBI:29105"/>
        <note>catalytic</note>
    </ligand>
</feature>
<keyword evidence="13" id="KW-1185">Reference proteome</keyword>
<evidence type="ECO:0000256" key="5">
    <source>
        <dbReference type="ARBA" id="ARBA00022833"/>
    </source>
</evidence>
<accession>A0A0F3ILG0</accession>
<feature type="active site" description="Proton donor/acceptor" evidence="9">
    <location>
        <position position="206"/>
    </location>
</feature>
<evidence type="ECO:0000256" key="3">
    <source>
        <dbReference type="ARBA" id="ARBA00022723"/>
    </source>
</evidence>
<feature type="signal peptide" evidence="11">
    <location>
        <begin position="1"/>
        <end position="23"/>
    </location>
</feature>
<dbReference type="InterPro" id="IPR000755">
    <property type="entry name" value="A_A_dipeptidase"/>
</dbReference>
<feature type="chain" id="PRO_5002462608" description="D-alanyl-D-alanine dipeptidase" evidence="11">
    <location>
        <begin position="24"/>
        <end position="227"/>
    </location>
</feature>
<keyword evidence="3 9" id="KW-0479">Metal-binding</keyword>
<keyword evidence="8 10" id="KW-0961">Cell wall biogenesis/degradation</keyword>
<dbReference type="GO" id="GO:0008237">
    <property type="term" value="F:metallopeptidase activity"/>
    <property type="evidence" value="ECO:0007669"/>
    <property type="project" value="UniProtKB-KW"/>
</dbReference>
<evidence type="ECO:0000256" key="4">
    <source>
        <dbReference type="ARBA" id="ARBA00022801"/>
    </source>
</evidence>
<gene>
    <name evidence="9" type="primary">ddpX</name>
    <name evidence="12" type="ORF">VZ94_04420</name>
</gene>
<dbReference type="OrthoDB" id="9801430at2"/>
<evidence type="ECO:0000256" key="1">
    <source>
        <dbReference type="ARBA" id="ARBA00001362"/>
    </source>
</evidence>
<keyword evidence="11" id="KW-0732">Signal</keyword>
<dbReference type="Proteomes" id="UP000033684">
    <property type="component" value="Unassembled WGS sequence"/>
</dbReference>
<dbReference type="PANTHER" id="PTHR43126:SF1">
    <property type="entry name" value="D-ALANYL-D-ALANINE DIPEPTIDASE"/>
    <property type="match status" value="1"/>
</dbReference>
<dbReference type="GO" id="GO:0071555">
    <property type="term" value="P:cell wall organization"/>
    <property type="evidence" value="ECO:0007669"/>
    <property type="project" value="UniProtKB-KW"/>
</dbReference>
<dbReference type="EMBL" id="LAJX01000033">
    <property type="protein sequence ID" value="KJV07502.1"/>
    <property type="molecule type" value="Genomic_DNA"/>
</dbReference>
<keyword evidence="2 9" id="KW-0645">Protease</keyword>
<name>A0A0F3ILG0_9GAMM</name>
<dbReference type="PANTHER" id="PTHR43126">
    <property type="entry name" value="D-ALANYL-D-ALANINE DIPEPTIDASE"/>
    <property type="match status" value="1"/>
</dbReference>
<reference evidence="12 13" key="2">
    <citation type="journal article" date="2016" name="Microb. Ecol.">
        <title>Genome Characteristics of a Novel Type I Methanotroph (Sn10-6) Isolated from a Flooded Indian Rice Field.</title>
        <authorList>
            <person name="Rahalkar M.C."/>
            <person name="Pandit P.S."/>
            <person name="Dhakephalkar P.K."/>
            <person name="Pore S."/>
            <person name="Arora P."/>
            <person name="Kapse N."/>
        </authorList>
    </citation>
    <scope>NUCLEOTIDE SEQUENCE [LARGE SCALE GENOMIC DNA]</scope>
    <source>
        <strain evidence="12 13">Sn10-6</strain>
    </source>
</reference>
<evidence type="ECO:0000256" key="7">
    <source>
        <dbReference type="ARBA" id="ARBA00023049"/>
    </source>
</evidence>
<comment type="similarity">
    <text evidence="9 10">Belongs to the peptidase M15D family.</text>
</comment>
<dbReference type="RefSeq" id="WP_045778311.1">
    <property type="nucleotide sequence ID" value="NZ_LAJX01000033.1"/>
</dbReference>
<dbReference type="EC" id="3.4.13.22" evidence="9 10"/>
<dbReference type="GO" id="GO:0160237">
    <property type="term" value="F:D-Ala-D-Ala dipeptidase activity"/>
    <property type="evidence" value="ECO:0007669"/>
    <property type="project" value="UniProtKB-EC"/>
</dbReference>
<evidence type="ECO:0000313" key="12">
    <source>
        <dbReference type="EMBL" id="KJV07502.1"/>
    </source>
</evidence>
<evidence type="ECO:0000256" key="10">
    <source>
        <dbReference type="PIRNR" id="PIRNR026671"/>
    </source>
</evidence>
<feature type="binding site" evidence="9">
    <location>
        <position position="141"/>
    </location>
    <ligand>
        <name>Zn(2+)</name>
        <dbReference type="ChEBI" id="CHEBI:29105"/>
        <note>catalytic</note>
    </ligand>
</feature>